<keyword evidence="2" id="KW-1185">Reference proteome</keyword>
<accession>A0ACB9ID89</accession>
<name>A0ACB9ID89_9ASTR</name>
<reference evidence="2" key="1">
    <citation type="journal article" date="2022" name="Mol. Ecol. Resour.">
        <title>The genomes of chicory, endive, great burdock and yacon provide insights into Asteraceae palaeo-polyploidization history and plant inulin production.</title>
        <authorList>
            <person name="Fan W."/>
            <person name="Wang S."/>
            <person name="Wang H."/>
            <person name="Wang A."/>
            <person name="Jiang F."/>
            <person name="Liu H."/>
            <person name="Zhao H."/>
            <person name="Xu D."/>
            <person name="Zhang Y."/>
        </authorList>
    </citation>
    <scope>NUCLEOTIDE SEQUENCE [LARGE SCALE GENOMIC DNA]</scope>
    <source>
        <strain evidence="2">cv. Yunnan</strain>
    </source>
</reference>
<gene>
    <name evidence="1" type="ORF">L1987_27936</name>
</gene>
<evidence type="ECO:0000313" key="1">
    <source>
        <dbReference type="EMBL" id="KAI3805503.1"/>
    </source>
</evidence>
<evidence type="ECO:0000313" key="2">
    <source>
        <dbReference type="Proteomes" id="UP001056120"/>
    </source>
</evidence>
<dbReference type="EMBL" id="CM042026">
    <property type="protein sequence ID" value="KAI3805503.1"/>
    <property type="molecule type" value="Genomic_DNA"/>
</dbReference>
<sequence>MDVTSRISDRISDGSSGVRRRSRLSRDALATPADYFEAARHGFQQIVHEGGWISKAGHRHGSGSGGGNGMPDGGNGVVLRSRGSGGQICGSRYCGRRRTMYLELDSDTGTKSNSKIEPTKAEEEAIARGLQDPALQQELK</sequence>
<protein>
    <submittedName>
        <fullName evidence="1">Uncharacterized protein</fullName>
    </submittedName>
</protein>
<proteinExistence type="predicted"/>
<organism evidence="1 2">
    <name type="scientific">Smallanthus sonchifolius</name>
    <dbReference type="NCBI Taxonomy" id="185202"/>
    <lineage>
        <taxon>Eukaryota</taxon>
        <taxon>Viridiplantae</taxon>
        <taxon>Streptophyta</taxon>
        <taxon>Embryophyta</taxon>
        <taxon>Tracheophyta</taxon>
        <taxon>Spermatophyta</taxon>
        <taxon>Magnoliopsida</taxon>
        <taxon>eudicotyledons</taxon>
        <taxon>Gunneridae</taxon>
        <taxon>Pentapetalae</taxon>
        <taxon>asterids</taxon>
        <taxon>campanulids</taxon>
        <taxon>Asterales</taxon>
        <taxon>Asteraceae</taxon>
        <taxon>Asteroideae</taxon>
        <taxon>Heliantheae alliance</taxon>
        <taxon>Millerieae</taxon>
        <taxon>Smallanthus</taxon>
    </lineage>
</organism>
<reference evidence="1 2" key="2">
    <citation type="journal article" date="2022" name="Mol. Ecol. Resour.">
        <title>The genomes of chicory, endive, great burdock and yacon provide insights into Asteraceae paleo-polyploidization history and plant inulin production.</title>
        <authorList>
            <person name="Fan W."/>
            <person name="Wang S."/>
            <person name="Wang H."/>
            <person name="Wang A."/>
            <person name="Jiang F."/>
            <person name="Liu H."/>
            <person name="Zhao H."/>
            <person name="Xu D."/>
            <person name="Zhang Y."/>
        </authorList>
    </citation>
    <scope>NUCLEOTIDE SEQUENCE [LARGE SCALE GENOMIC DNA]</scope>
    <source>
        <strain evidence="2">cv. Yunnan</strain>
        <tissue evidence="1">Leaves</tissue>
    </source>
</reference>
<comment type="caution">
    <text evidence="1">The sequence shown here is derived from an EMBL/GenBank/DDBJ whole genome shotgun (WGS) entry which is preliminary data.</text>
</comment>
<dbReference type="Proteomes" id="UP001056120">
    <property type="component" value="Linkage Group LG09"/>
</dbReference>